<dbReference type="EMBL" id="MT143763">
    <property type="protein sequence ID" value="QJB02159.1"/>
    <property type="molecule type" value="Genomic_DNA"/>
</dbReference>
<protein>
    <submittedName>
        <fullName evidence="1">Uncharacterized protein</fullName>
    </submittedName>
</protein>
<dbReference type="AlphaFoldDB" id="A0A6M3MAZ5"/>
<sequence length="121" mass="13757">MKPGTIEHIEYLAQSILGVIETLKERTRLQGDHVLNGVRDHTEDLIESIHKHPDWKPPTTDLLARSCSNCSTETRLLKLLKSSEMGEVIDLINQKCIDCKTGPVLYAKNDYWSLEVFKTPP</sequence>
<name>A0A6M3MAZ5_9ZZZZ</name>
<accession>A0A6M3MAZ5</accession>
<evidence type="ECO:0000313" key="1">
    <source>
        <dbReference type="EMBL" id="QJB02159.1"/>
    </source>
</evidence>
<reference evidence="1" key="1">
    <citation type="submission" date="2020-03" db="EMBL/GenBank/DDBJ databases">
        <title>The deep terrestrial virosphere.</title>
        <authorList>
            <person name="Holmfeldt K."/>
            <person name="Nilsson E."/>
            <person name="Simone D."/>
            <person name="Lopez-Fernandez M."/>
            <person name="Wu X."/>
            <person name="de Brujin I."/>
            <person name="Lundin D."/>
            <person name="Andersson A."/>
            <person name="Bertilsson S."/>
            <person name="Dopson M."/>
        </authorList>
    </citation>
    <scope>NUCLEOTIDE SEQUENCE</scope>
    <source>
        <strain evidence="1">MM171B01435</strain>
    </source>
</reference>
<organism evidence="1">
    <name type="scientific">viral metagenome</name>
    <dbReference type="NCBI Taxonomy" id="1070528"/>
    <lineage>
        <taxon>unclassified sequences</taxon>
        <taxon>metagenomes</taxon>
        <taxon>organismal metagenomes</taxon>
    </lineage>
</organism>
<gene>
    <name evidence="1" type="ORF">MM171B01435_0002</name>
</gene>
<proteinExistence type="predicted"/>